<evidence type="ECO:0000256" key="1">
    <source>
        <dbReference type="ARBA" id="ARBA00023125"/>
    </source>
</evidence>
<dbReference type="AlphaFoldDB" id="A0A6N6VKB8"/>
<dbReference type="GO" id="GO:0003677">
    <property type="term" value="F:DNA binding"/>
    <property type="evidence" value="ECO:0007669"/>
    <property type="project" value="UniProtKB-KW"/>
</dbReference>
<evidence type="ECO:0000313" key="4">
    <source>
        <dbReference type="EMBL" id="KAB7741239.1"/>
    </source>
</evidence>
<feature type="domain" description="HTH merR-type" evidence="3">
    <location>
        <begin position="54"/>
        <end position="121"/>
    </location>
</feature>
<dbReference type="Pfam" id="PF13411">
    <property type="entry name" value="MerR_1"/>
    <property type="match status" value="1"/>
</dbReference>
<dbReference type="SUPFAM" id="SSF46955">
    <property type="entry name" value="Putative DNA-binding domain"/>
    <property type="match status" value="1"/>
</dbReference>
<dbReference type="PANTHER" id="PTHR30204">
    <property type="entry name" value="REDOX-CYCLING DRUG-SENSING TRANSCRIPTIONAL ACTIVATOR SOXR"/>
    <property type="match status" value="1"/>
</dbReference>
<accession>A0A6N6VKB8</accession>
<keyword evidence="5" id="KW-1185">Reference proteome</keyword>
<proteinExistence type="predicted"/>
<dbReference type="Gene3D" id="1.10.1660.10">
    <property type="match status" value="1"/>
</dbReference>
<comment type="caution">
    <text evidence="4">The sequence shown here is derived from an EMBL/GenBank/DDBJ whole genome shotgun (WGS) entry which is preliminary data.</text>
</comment>
<dbReference type="GO" id="GO:0003700">
    <property type="term" value="F:DNA-binding transcription factor activity"/>
    <property type="evidence" value="ECO:0007669"/>
    <property type="project" value="InterPro"/>
</dbReference>
<sequence length="205" mass="22699">MPLLRAGGGLRSAAPGFVRVRRQGKQENVVDHQLDNAAQAAAAPAGHCDGNSITFSITQLAEEFGLTTRAIRFYEDKGLLKPERQGQTRIYHPRDRARLILIVRGRLVGLALSEIKEILSLYDLEDGCETQNRVAIDKFKRRIASLEKQRKEIELQIATLKESCQKLEDTLQGQMAQALVDAKKRPRVVKTQPSAAQAKTSAATV</sequence>
<protein>
    <submittedName>
        <fullName evidence="4">MerR family transcriptional regulator</fullName>
    </submittedName>
</protein>
<reference evidence="4 5" key="1">
    <citation type="submission" date="2019-09" db="EMBL/GenBank/DDBJ databases">
        <title>Parvibaculum sedimenti sp. nov., isolated from sediment.</title>
        <authorList>
            <person name="Wang Y."/>
        </authorList>
    </citation>
    <scope>NUCLEOTIDE SEQUENCE [LARGE SCALE GENOMIC DNA]</scope>
    <source>
        <strain evidence="4 5">HXT-9</strain>
    </source>
</reference>
<keyword evidence="2" id="KW-0175">Coiled coil</keyword>
<dbReference type="EMBL" id="WESC01000004">
    <property type="protein sequence ID" value="KAB7741239.1"/>
    <property type="molecule type" value="Genomic_DNA"/>
</dbReference>
<dbReference type="InterPro" id="IPR009061">
    <property type="entry name" value="DNA-bd_dom_put_sf"/>
</dbReference>
<keyword evidence="1" id="KW-0238">DNA-binding</keyword>
<dbReference type="PANTHER" id="PTHR30204:SF58">
    <property type="entry name" value="HTH-TYPE TRANSCRIPTIONAL REGULATOR YFMP"/>
    <property type="match status" value="1"/>
</dbReference>
<dbReference type="CDD" id="cd04776">
    <property type="entry name" value="HTH_GnyR"/>
    <property type="match status" value="1"/>
</dbReference>
<dbReference type="Proteomes" id="UP000468901">
    <property type="component" value="Unassembled WGS sequence"/>
</dbReference>
<dbReference type="SMART" id="SM00422">
    <property type="entry name" value="HTH_MERR"/>
    <property type="match status" value="1"/>
</dbReference>
<dbReference type="InterPro" id="IPR047057">
    <property type="entry name" value="MerR_fam"/>
</dbReference>
<gene>
    <name evidence="4" type="ORF">F2P47_05695</name>
</gene>
<dbReference type="PROSITE" id="PS50937">
    <property type="entry name" value="HTH_MERR_2"/>
    <property type="match status" value="1"/>
</dbReference>
<evidence type="ECO:0000256" key="2">
    <source>
        <dbReference type="SAM" id="Coils"/>
    </source>
</evidence>
<evidence type="ECO:0000313" key="5">
    <source>
        <dbReference type="Proteomes" id="UP000468901"/>
    </source>
</evidence>
<dbReference type="InterPro" id="IPR000551">
    <property type="entry name" value="MerR-type_HTH_dom"/>
</dbReference>
<organism evidence="4 5">
    <name type="scientific">Parvibaculum sedimenti</name>
    <dbReference type="NCBI Taxonomy" id="2608632"/>
    <lineage>
        <taxon>Bacteria</taxon>
        <taxon>Pseudomonadati</taxon>
        <taxon>Pseudomonadota</taxon>
        <taxon>Alphaproteobacteria</taxon>
        <taxon>Hyphomicrobiales</taxon>
        <taxon>Parvibaculaceae</taxon>
        <taxon>Parvibaculum</taxon>
    </lineage>
</organism>
<evidence type="ECO:0000259" key="3">
    <source>
        <dbReference type="PROSITE" id="PS50937"/>
    </source>
</evidence>
<feature type="coiled-coil region" evidence="2">
    <location>
        <begin position="136"/>
        <end position="177"/>
    </location>
</feature>
<name>A0A6N6VKB8_9HYPH</name>